<gene>
    <name evidence="2" type="ORF">CXK99_21210</name>
</gene>
<name>A0A2N8R8Y1_STUST</name>
<comment type="caution">
    <text evidence="2">The sequence shown here is derived from an EMBL/GenBank/DDBJ whole genome shotgun (WGS) entry which is preliminary data.</text>
</comment>
<evidence type="ECO:0000313" key="3">
    <source>
        <dbReference type="Proteomes" id="UP000236003"/>
    </source>
</evidence>
<organism evidence="2 3">
    <name type="scientific">Stutzerimonas stutzeri</name>
    <name type="common">Pseudomonas stutzeri</name>
    <dbReference type="NCBI Taxonomy" id="316"/>
    <lineage>
        <taxon>Bacteria</taxon>
        <taxon>Pseudomonadati</taxon>
        <taxon>Pseudomonadota</taxon>
        <taxon>Gammaproteobacteria</taxon>
        <taxon>Pseudomonadales</taxon>
        <taxon>Pseudomonadaceae</taxon>
        <taxon>Stutzerimonas</taxon>
    </lineage>
</organism>
<dbReference type="RefSeq" id="WP_102821688.1">
    <property type="nucleotide sequence ID" value="NZ_JAMOHR010000029.1"/>
</dbReference>
<proteinExistence type="predicted"/>
<feature type="coiled-coil region" evidence="1">
    <location>
        <begin position="6"/>
        <end position="33"/>
    </location>
</feature>
<dbReference type="AlphaFoldDB" id="A0A2N8R8Y1"/>
<sequence>MSTEEIRELLLDLQELALETEQAEQAILRKAQEHLGQLPEAPSSEIERRLLRGVIYRAEAALGLKNQID</sequence>
<evidence type="ECO:0000256" key="1">
    <source>
        <dbReference type="SAM" id="Coils"/>
    </source>
</evidence>
<dbReference type="Proteomes" id="UP000236003">
    <property type="component" value="Unassembled WGS sequence"/>
</dbReference>
<dbReference type="EMBL" id="POUM01000027">
    <property type="protein sequence ID" value="PNF57541.1"/>
    <property type="molecule type" value="Genomic_DNA"/>
</dbReference>
<evidence type="ECO:0000313" key="2">
    <source>
        <dbReference type="EMBL" id="PNF57541.1"/>
    </source>
</evidence>
<reference evidence="2 3" key="1">
    <citation type="submission" date="2018-01" db="EMBL/GenBank/DDBJ databases">
        <title>Denitrification phenotypes of diverse strains of Pseudomonas stutzeri.</title>
        <authorList>
            <person name="Milligan D.A."/>
            <person name="Bergaust L."/>
            <person name="Bakken L.R."/>
            <person name="Frostegard A."/>
        </authorList>
    </citation>
    <scope>NUCLEOTIDE SEQUENCE [LARGE SCALE GENOMIC DNA]</scope>
    <source>
        <strain evidence="2 3">CCUG 44592</strain>
    </source>
</reference>
<protein>
    <submittedName>
        <fullName evidence="2">Uncharacterized protein</fullName>
    </submittedName>
</protein>
<accession>A0A2N8R8Y1</accession>
<keyword evidence="1" id="KW-0175">Coiled coil</keyword>